<dbReference type="InterPro" id="IPR001789">
    <property type="entry name" value="Sig_transdc_resp-reg_receiver"/>
</dbReference>
<evidence type="ECO:0000313" key="6">
    <source>
        <dbReference type="EMBL" id="GLR48731.1"/>
    </source>
</evidence>
<dbReference type="Gene3D" id="6.10.250.690">
    <property type="match status" value="1"/>
</dbReference>
<dbReference type="InterPro" id="IPR039420">
    <property type="entry name" value="WalR-like"/>
</dbReference>
<feature type="DNA-binding region" description="OmpR/PhoB-type" evidence="3">
    <location>
        <begin position="127"/>
        <end position="226"/>
    </location>
</feature>
<accession>A0ABQ5ZB65</accession>
<dbReference type="Proteomes" id="UP001156703">
    <property type="component" value="Unassembled WGS sequence"/>
</dbReference>
<gene>
    <name evidence="6" type="primary">kdpE</name>
    <name evidence="6" type="ORF">GCM10007925_24510</name>
</gene>
<dbReference type="PANTHER" id="PTHR48111:SF50">
    <property type="entry name" value="KDP OPERON TRANSCRIPTIONAL REGULATORY PROTEIN KDPE"/>
    <property type="match status" value="1"/>
</dbReference>
<evidence type="ECO:0000259" key="5">
    <source>
        <dbReference type="PROSITE" id="PS51755"/>
    </source>
</evidence>
<evidence type="ECO:0000256" key="1">
    <source>
        <dbReference type="ARBA" id="ARBA00023125"/>
    </source>
</evidence>
<dbReference type="SMART" id="SM00862">
    <property type="entry name" value="Trans_reg_C"/>
    <property type="match status" value="1"/>
</dbReference>
<dbReference type="EMBL" id="BSOO01000037">
    <property type="protein sequence ID" value="GLR48731.1"/>
    <property type="molecule type" value="Genomic_DNA"/>
</dbReference>
<proteinExistence type="predicted"/>
<dbReference type="PROSITE" id="PS50110">
    <property type="entry name" value="RESPONSE_REGULATORY"/>
    <property type="match status" value="1"/>
</dbReference>
<keyword evidence="2" id="KW-0597">Phosphoprotein</keyword>
<comment type="caution">
    <text evidence="6">The sequence shown here is derived from an EMBL/GenBank/DDBJ whole genome shotgun (WGS) entry which is preliminary data.</text>
</comment>
<dbReference type="SMART" id="SM00448">
    <property type="entry name" value="REC"/>
    <property type="match status" value="1"/>
</dbReference>
<dbReference type="Gene3D" id="1.10.10.10">
    <property type="entry name" value="Winged helix-like DNA-binding domain superfamily/Winged helix DNA-binding domain"/>
    <property type="match status" value="1"/>
</dbReference>
<dbReference type="RefSeq" id="WP_029940822.1">
    <property type="nucleotide sequence ID" value="NZ_BSOO01000037.1"/>
</dbReference>
<evidence type="ECO:0000256" key="2">
    <source>
        <dbReference type="PROSITE-ProRule" id="PRU00169"/>
    </source>
</evidence>
<keyword evidence="1 3" id="KW-0238">DNA-binding</keyword>
<evidence type="ECO:0000259" key="4">
    <source>
        <dbReference type="PROSITE" id="PS50110"/>
    </source>
</evidence>
<feature type="modified residue" description="4-aspartylphosphate" evidence="2">
    <location>
        <position position="55"/>
    </location>
</feature>
<evidence type="ECO:0000313" key="7">
    <source>
        <dbReference type="Proteomes" id="UP001156703"/>
    </source>
</evidence>
<organism evidence="6 7">
    <name type="scientific">Sphingomonas astaxanthinifaciens DSM 22298</name>
    <dbReference type="NCBI Taxonomy" id="1123267"/>
    <lineage>
        <taxon>Bacteria</taxon>
        <taxon>Pseudomonadati</taxon>
        <taxon>Pseudomonadota</taxon>
        <taxon>Alphaproteobacteria</taxon>
        <taxon>Sphingomonadales</taxon>
        <taxon>Sphingomonadaceae</taxon>
        <taxon>Sphingomonas</taxon>
    </lineage>
</organism>
<dbReference type="InterPro" id="IPR001867">
    <property type="entry name" value="OmpR/PhoB-type_DNA-bd"/>
</dbReference>
<dbReference type="PROSITE" id="PS51755">
    <property type="entry name" value="OMPR_PHOB"/>
    <property type="match status" value="1"/>
</dbReference>
<dbReference type="InterPro" id="IPR011006">
    <property type="entry name" value="CheY-like_superfamily"/>
</dbReference>
<feature type="domain" description="Response regulatory" evidence="4">
    <location>
        <begin position="6"/>
        <end position="118"/>
    </location>
</feature>
<dbReference type="SUPFAM" id="SSF52172">
    <property type="entry name" value="CheY-like"/>
    <property type="match status" value="1"/>
</dbReference>
<dbReference type="Gene3D" id="3.40.50.2300">
    <property type="match status" value="1"/>
</dbReference>
<sequence>MLNTAPILVVDDEPAIRRLLRGALERAGHAVIEAASAREALAALDIDKPRLALLDLGLPDRDGLELVPLMKARGVAVLVVSAREATAEKVAALDLGAEDYVTKPFDTEEVLARIRTTLRRAIAADRDVALVIADLVIDLERRRVTRGGGDIHLRPKEYALLAELARQPGKVLTHAYLLRTIWGPAHERDLEYLRVAARGLRLKLEADPASPRLIINEPAVGYRLDDRHNAAA</sequence>
<evidence type="ECO:0000256" key="3">
    <source>
        <dbReference type="PROSITE-ProRule" id="PRU01091"/>
    </source>
</evidence>
<dbReference type="Pfam" id="PF00072">
    <property type="entry name" value="Response_reg"/>
    <property type="match status" value="1"/>
</dbReference>
<keyword evidence="7" id="KW-1185">Reference proteome</keyword>
<dbReference type="PANTHER" id="PTHR48111">
    <property type="entry name" value="REGULATOR OF RPOS"/>
    <property type="match status" value="1"/>
</dbReference>
<feature type="domain" description="OmpR/PhoB-type" evidence="5">
    <location>
        <begin position="127"/>
        <end position="226"/>
    </location>
</feature>
<dbReference type="CDD" id="cd00383">
    <property type="entry name" value="trans_reg_C"/>
    <property type="match status" value="1"/>
</dbReference>
<dbReference type="GO" id="GO:0003677">
    <property type="term" value="F:DNA binding"/>
    <property type="evidence" value="ECO:0007669"/>
    <property type="project" value="UniProtKB-KW"/>
</dbReference>
<name>A0ABQ5ZB65_9SPHN</name>
<dbReference type="Pfam" id="PF00486">
    <property type="entry name" value="Trans_reg_C"/>
    <property type="match status" value="1"/>
</dbReference>
<protein>
    <submittedName>
        <fullName evidence="6">DNA-binding response regulator</fullName>
    </submittedName>
</protein>
<reference evidence="7" key="1">
    <citation type="journal article" date="2019" name="Int. J. Syst. Evol. Microbiol.">
        <title>The Global Catalogue of Microorganisms (GCM) 10K type strain sequencing project: providing services to taxonomists for standard genome sequencing and annotation.</title>
        <authorList>
            <consortium name="The Broad Institute Genomics Platform"/>
            <consortium name="The Broad Institute Genome Sequencing Center for Infectious Disease"/>
            <person name="Wu L."/>
            <person name="Ma J."/>
        </authorList>
    </citation>
    <scope>NUCLEOTIDE SEQUENCE [LARGE SCALE GENOMIC DNA]</scope>
    <source>
        <strain evidence="7">NBRC 102146</strain>
    </source>
</reference>
<dbReference type="InterPro" id="IPR036388">
    <property type="entry name" value="WH-like_DNA-bd_sf"/>
</dbReference>